<accession>A0AAW0BGW5</accession>
<evidence type="ECO:0000313" key="1">
    <source>
        <dbReference type="EMBL" id="KAK7024526.1"/>
    </source>
</evidence>
<keyword evidence="2" id="KW-1185">Reference proteome</keyword>
<organism evidence="1 2">
    <name type="scientific">Paramarasmius palmivorus</name>
    <dbReference type="NCBI Taxonomy" id="297713"/>
    <lineage>
        <taxon>Eukaryota</taxon>
        <taxon>Fungi</taxon>
        <taxon>Dikarya</taxon>
        <taxon>Basidiomycota</taxon>
        <taxon>Agaricomycotina</taxon>
        <taxon>Agaricomycetes</taxon>
        <taxon>Agaricomycetidae</taxon>
        <taxon>Agaricales</taxon>
        <taxon>Marasmiineae</taxon>
        <taxon>Marasmiaceae</taxon>
        <taxon>Paramarasmius</taxon>
    </lineage>
</organism>
<dbReference type="Proteomes" id="UP001383192">
    <property type="component" value="Unassembled WGS sequence"/>
</dbReference>
<proteinExistence type="predicted"/>
<protein>
    <submittedName>
        <fullName evidence="1">Uncharacterized protein</fullName>
    </submittedName>
</protein>
<name>A0AAW0BGW5_9AGAR</name>
<comment type="caution">
    <text evidence="1">The sequence shown here is derived from an EMBL/GenBank/DDBJ whole genome shotgun (WGS) entry which is preliminary data.</text>
</comment>
<gene>
    <name evidence="1" type="ORF">VNI00_016201</name>
</gene>
<reference evidence="1 2" key="1">
    <citation type="submission" date="2024-01" db="EMBL/GenBank/DDBJ databases">
        <title>A draft genome for a cacao thread blight-causing isolate of Paramarasmius palmivorus.</title>
        <authorList>
            <person name="Baruah I.K."/>
            <person name="Bukari Y."/>
            <person name="Amoako-Attah I."/>
            <person name="Meinhardt L.W."/>
            <person name="Bailey B.A."/>
            <person name="Cohen S.P."/>
        </authorList>
    </citation>
    <scope>NUCLEOTIDE SEQUENCE [LARGE SCALE GENOMIC DNA]</scope>
    <source>
        <strain evidence="1 2">GH-12</strain>
    </source>
</reference>
<sequence>MTPVRSILRSREPRSILNQIKAQALEEISNARISTGYLAHPITLYANDDSADQLQPTSYNTPNGYIWILTTTTTSGEQEETVFSVHGIIHQSELPPVTRTFGKHASAKHVQQKVVLTGLDSPTFSVAMEGLSNVERALRSHIRDDTNTPLPEIADHNTKILISNRYFTSKRLANDEEHIGFTNEIDPKGILERFRGDSLVHTNDNVVEYYERRTNKGEQSFKRIPPSRIKNGDIVEIQFTTTLAESFVGKGQESRQTFNTKLILRSITLLDTTFSRAIARDLEYKSKKPSLKRKIGHEEEETREAQDRLKRMAIDCTNHVI</sequence>
<dbReference type="EMBL" id="JAYKXP010000121">
    <property type="protein sequence ID" value="KAK7024526.1"/>
    <property type="molecule type" value="Genomic_DNA"/>
</dbReference>
<dbReference type="AlphaFoldDB" id="A0AAW0BGW5"/>
<evidence type="ECO:0000313" key="2">
    <source>
        <dbReference type="Proteomes" id="UP001383192"/>
    </source>
</evidence>